<keyword evidence="2 5" id="KW-0808">Transferase</keyword>
<dbReference type="InterPro" id="IPR028098">
    <property type="entry name" value="Glyco_trans_4-like_N"/>
</dbReference>
<dbReference type="RefSeq" id="WP_147931561.1">
    <property type="nucleotide sequence ID" value="NZ_VOXD01000023.1"/>
</dbReference>
<evidence type="ECO:0000259" key="4">
    <source>
        <dbReference type="Pfam" id="PF13439"/>
    </source>
</evidence>
<keyword evidence="6" id="KW-1185">Reference proteome</keyword>
<evidence type="ECO:0000256" key="3">
    <source>
        <dbReference type="SAM" id="MobiDB-lite"/>
    </source>
</evidence>
<name>A0A5C7FFP9_9BACT</name>
<dbReference type="OrthoDB" id="9813214at2"/>
<dbReference type="PANTHER" id="PTHR12526:SF629">
    <property type="entry name" value="TEICHURONIC ACID BIOSYNTHESIS GLYCOSYLTRANSFERASE TUAH-RELATED"/>
    <property type="match status" value="1"/>
</dbReference>
<dbReference type="SUPFAM" id="SSF53756">
    <property type="entry name" value="UDP-Glycosyltransferase/glycogen phosphorylase"/>
    <property type="match status" value="1"/>
</dbReference>
<accession>A0A5C7FFP9</accession>
<dbReference type="CDD" id="cd03801">
    <property type="entry name" value="GT4_PimA-like"/>
    <property type="match status" value="1"/>
</dbReference>
<dbReference type="Pfam" id="PF13439">
    <property type="entry name" value="Glyco_transf_4"/>
    <property type="match status" value="1"/>
</dbReference>
<feature type="region of interest" description="Disordered" evidence="3">
    <location>
        <begin position="175"/>
        <end position="196"/>
    </location>
</feature>
<evidence type="ECO:0000256" key="2">
    <source>
        <dbReference type="ARBA" id="ARBA00022679"/>
    </source>
</evidence>
<dbReference type="Proteomes" id="UP000321907">
    <property type="component" value="Unassembled WGS sequence"/>
</dbReference>
<feature type="domain" description="Glycosyltransferase subfamily 4-like N-terminal" evidence="4">
    <location>
        <begin position="18"/>
        <end position="164"/>
    </location>
</feature>
<protein>
    <submittedName>
        <fullName evidence="5">Glycosyltransferase family 4 protein</fullName>
    </submittedName>
</protein>
<evidence type="ECO:0000313" key="5">
    <source>
        <dbReference type="EMBL" id="TXF88432.1"/>
    </source>
</evidence>
<evidence type="ECO:0000256" key="1">
    <source>
        <dbReference type="ARBA" id="ARBA00022676"/>
    </source>
</evidence>
<keyword evidence="1" id="KW-0328">Glycosyltransferase</keyword>
<proteinExistence type="predicted"/>
<dbReference type="Pfam" id="PF13692">
    <property type="entry name" value="Glyco_trans_1_4"/>
    <property type="match status" value="1"/>
</dbReference>
<dbReference type="AlphaFoldDB" id="A0A5C7FFP9"/>
<dbReference type="PANTHER" id="PTHR12526">
    <property type="entry name" value="GLYCOSYLTRANSFERASE"/>
    <property type="match status" value="1"/>
</dbReference>
<evidence type="ECO:0000313" key="6">
    <source>
        <dbReference type="Proteomes" id="UP000321907"/>
    </source>
</evidence>
<gene>
    <name evidence="5" type="ORF">FUA23_14955</name>
</gene>
<comment type="caution">
    <text evidence="5">The sequence shown here is derived from an EMBL/GenBank/DDBJ whole genome shotgun (WGS) entry which is preliminary data.</text>
</comment>
<sequence length="388" mass="43473">MTIICLVTNDLAQDQRMDRICSSLVAAGHEVTLVGRLLPTSKELPDKVYRQHRIRCRYHKGKLFYVEYNYLLTRELRSWRYDAICAVDLDTLLAGVWLTSAEHHKLVFDAHEWFSETPEVVNRTVIRGFWRGMAKALVPKTDARYTVAPMLAGKLSEEYGAPFGTVRNLPLRRSSAADPRPVTNLAPAAPPPMSAASASHPAHYPLPTTNYPLIYQGMLNPGRGLVTALAALADLPDCQLWLIGDGPEMEHLRQCARDFGVEDRVWFAGFRPPAELPALTEQAWLGLNLLDAVSPSYYYSLANKAFDYIQAGLPSVQMAFPEYCSIQDTYGCYALLESLEPSKLVAIVERLIAHPTAYQQLVAASERAAAELVWENEIPRLLEIWESL</sequence>
<dbReference type="GO" id="GO:0016757">
    <property type="term" value="F:glycosyltransferase activity"/>
    <property type="evidence" value="ECO:0007669"/>
    <property type="project" value="UniProtKB-KW"/>
</dbReference>
<dbReference type="Gene3D" id="3.40.50.2000">
    <property type="entry name" value="Glycogen Phosphorylase B"/>
    <property type="match status" value="2"/>
</dbReference>
<reference evidence="5 6" key="1">
    <citation type="submission" date="2019-08" db="EMBL/GenBank/DDBJ databases">
        <title>Lewinella sp. strain SSH13 Genome sequencing and assembly.</title>
        <authorList>
            <person name="Kim I."/>
        </authorList>
    </citation>
    <scope>NUCLEOTIDE SEQUENCE [LARGE SCALE GENOMIC DNA]</scope>
    <source>
        <strain evidence="5 6">SSH13</strain>
    </source>
</reference>
<dbReference type="EMBL" id="VOXD01000023">
    <property type="protein sequence ID" value="TXF88432.1"/>
    <property type="molecule type" value="Genomic_DNA"/>
</dbReference>
<organism evidence="5 6">
    <name type="scientific">Neolewinella aurantiaca</name>
    <dbReference type="NCBI Taxonomy" id="2602767"/>
    <lineage>
        <taxon>Bacteria</taxon>
        <taxon>Pseudomonadati</taxon>
        <taxon>Bacteroidota</taxon>
        <taxon>Saprospiria</taxon>
        <taxon>Saprospirales</taxon>
        <taxon>Lewinellaceae</taxon>
        <taxon>Neolewinella</taxon>
    </lineage>
</organism>